<feature type="transmembrane region" description="Helical" evidence="1">
    <location>
        <begin position="174"/>
        <end position="196"/>
    </location>
</feature>
<gene>
    <name evidence="3" type="ORF">R3P38DRAFT_2873683</name>
</gene>
<evidence type="ECO:0000313" key="3">
    <source>
        <dbReference type="EMBL" id="KAK7046417.1"/>
    </source>
</evidence>
<dbReference type="EMBL" id="JAWWNJ010000010">
    <property type="protein sequence ID" value="KAK7046417.1"/>
    <property type="molecule type" value="Genomic_DNA"/>
</dbReference>
<keyword evidence="1" id="KW-1133">Transmembrane helix</keyword>
<protein>
    <recommendedName>
        <fullName evidence="2">DUF6533 domain-containing protein</fullName>
    </recommendedName>
</protein>
<feature type="transmembrane region" description="Helical" evidence="1">
    <location>
        <begin position="93"/>
        <end position="109"/>
    </location>
</feature>
<keyword evidence="1" id="KW-0472">Membrane</keyword>
<evidence type="ECO:0000259" key="2">
    <source>
        <dbReference type="Pfam" id="PF20151"/>
    </source>
</evidence>
<feature type="transmembrane region" description="Helical" evidence="1">
    <location>
        <begin position="51"/>
        <end position="73"/>
    </location>
</feature>
<feature type="transmembrane region" description="Helical" evidence="1">
    <location>
        <begin position="12"/>
        <end position="30"/>
    </location>
</feature>
<dbReference type="Proteomes" id="UP001362999">
    <property type="component" value="Unassembled WGS sequence"/>
</dbReference>
<reference evidence="3 4" key="1">
    <citation type="journal article" date="2024" name="J Genomics">
        <title>Draft genome sequencing and assembly of Favolaschia claudopus CIRM-BRFM 2984 isolated from oak limbs.</title>
        <authorList>
            <person name="Navarro D."/>
            <person name="Drula E."/>
            <person name="Chaduli D."/>
            <person name="Cazenave R."/>
            <person name="Ahrendt S."/>
            <person name="Wang J."/>
            <person name="Lipzen A."/>
            <person name="Daum C."/>
            <person name="Barry K."/>
            <person name="Grigoriev I.V."/>
            <person name="Favel A."/>
            <person name="Rosso M.N."/>
            <person name="Martin F."/>
        </authorList>
    </citation>
    <scope>NUCLEOTIDE SEQUENCE [LARGE SCALE GENOMIC DNA]</scope>
    <source>
        <strain evidence="3 4">CIRM-BRFM 2984</strain>
    </source>
</reference>
<proteinExistence type="predicted"/>
<feature type="transmembrane region" description="Helical" evidence="1">
    <location>
        <begin position="121"/>
        <end position="141"/>
    </location>
</feature>
<accession>A0AAW0D3Z8</accession>
<feature type="transmembrane region" description="Helical" evidence="1">
    <location>
        <begin position="208"/>
        <end position="229"/>
    </location>
</feature>
<organism evidence="3 4">
    <name type="scientific">Favolaschia claudopus</name>
    <dbReference type="NCBI Taxonomy" id="2862362"/>
    <lineage>
        <taxon>Eukaryota</taxon>
        <taxon>Fungi</taxon>
        <taxon>Dikarya</taxon>
        <taxon>Basidiomycota</taxon>
        <taxon>Agaricomycotina</taxon>
        <taxon>Agaricomycetes</taxon>
        <taxon>Agaricomycetidae</taxon>
        <taxon>Agaricales</taxon>
        <taxon>Marasmiineae</taxon>
        <taxon>Mycenaceae</taxon>
        <taxon>Favolaschia</taxon>
    </lineage>
</organism>
<dbReference type="AlphaFoldDB" id="A0AAW0D3Z8"/>
<name>A0AAW0D3Z8_9AGAR</name>
<keyword evidence="1" id="KW-0812">Transmembrane</keyword>
<feature type="domain" description="DUF6533" evidence="2">
    <location>
        <begin position="17"/>
        <end position="62"/>
    </location>
</feature>
<dbReference type="InterPro" id="IPR045340">
    <property type="entry name" value="DUF6533"/>
</dbReference>
<sequence>MSTVDVPIQLQLLANYYLNLISFSLLYYEYFLTINLEVSRYWGLKPTTPTVLFFLNRYGMLFGTAPVIVQYFWAAESTPQKLAICRAFHGYHQWFAVISQVIIGVMLIFRTYALYERNRRILGLMVFVAAGVIGIGAWAVVAGPTPKPGDEVAQLALYSGCSTGVSSSQAVGLAAAWAGMGVFDCTIFILTLYRALSRNRVRGLDLVAVLLRDGAVILLVNLSNILTFLAYTRGVLTTFANVISSVMITRLMFNLRDPALSSMSGRRIRTGTSLTLTNANEGIFSTYLGSTAAPGLRTTVLINGDIELENPLYR</sequence>
<dbReference type="Pfam" id="PF20151">
    <property type="entry name" value="DUF6533"/>
    <property type="match status" value="1"/>
</dbReference>
<keyword evidence="4" id="KW-1185">Reference proteome</keyword>
<comment type="caution">
    <text evidence="3">The sequence shown here is derived from an EMBL/GenBank/DDBJ whole genome shotgun (WGS) entry which is preliminary data.</text>
</comment>
<evidence type="ECO:0000256" key="1">
    <source>
        <dbReference type="SAM" id="Phobius"/>
    </source>
</evidence>
<evidence type="ECO:0000313" key="4">
    <source>
        <dbReference type="Proteomes" id="UP001362999"/>
    </source>
</evidence>